<evidence type="ECO:0000256" key="16">
    <source>
        <dbReference type="SAM" id="Phobius"/>
    </source>
</evidence>
<dbReference type="PROSITE" id="PS00108">
    <property type="entry name" value="PROTEIN_KINASE_ST"/>
    <property type="match status" value="1"/>
</dbReference>
<feature type="signal peptide" evidence="17">
    <location>
        <begin position="1"/>
        <end position="31"/>
    </location>
</feature>
<evidence type="ECO:0000256" key="11">
    <source>
        <dbReference type="ARBA" id="ARBA00023180"/>
    </source>
</evidence>
<dbReference type="PANTHER" id="PTHR46008">
    <property type="entry name" value="LEAF RUST 10 DISEASE-RESISTANCE LOCUS RECEPTOR-LIKE PROTEIN KINASE-LIKE 1.4"/>
    <property type="match status" value="1"/>
</dbReference>
<dbReference type="SUPFAM" id="SSF56112">
    <property type="entry name" value="Protein kinase-like (PK-like)"/>
    <property type="match status" value="1"/>
</dbReference>
<dbReference type="EMBL" id="QGNW01000001">
    <property type="protein sequence ID" value="RVX23124.1"/>
    <property type="molecule type" value="Genomic_DNA"/>
</dbReference>
<name>A0A438KPJ9_VITVI</name>
<evidence type="ECO:0000256" key="15">
    <source>
        <dbReference type="PROSITE-ProRule" id="PRU10141"/>
    </source>
</evidence>
<evidence type="ECO:0000256" key="3">
    <source>
        <dbReference type="ARBA" id="ARBA00022679"/>
    </source>
</evidence>
<dbReference type="PROSITE" id="PS50011">
    <property type="entry name" value="PROTEIN_KINASE_DOM"/>
    <property type="match status" value="1"/>
</dbReference>
<keyword evidence="2" id="KW-0723">Serine/threonine-protein kinase</keyword>
<dbReference type="FunFam" id="3.30.200.20:FF:000481">
    <property type="entry name" value="Wall-associated receptor kinase-like 14"/>
    <property type="match status" value="1"/>
</dbReference>
<dbReference type="FunFam" id="1.10.510.10:FF:000161">
    <property type="entry name" value="Wall-associated receptor kinase-like 20"/>
    <property type="match status" value="1"/>
</dbReference>
<dbReference type="GO" id="GO:0005886">
    <property type="term" value="C:plasma membrane"/>
    <property type="evidence" value="ECO:0007669"/>
    <property type="project" value="UniProtKB-ARBA"/>
</dbReference>
<evidence type="ECO:0000256" key="10">
    <source>
        <dbReference type="ARBA" id="ARBA00023136"/>
    </source>
</evidence>
<dbReference type="PROSITE" id="PS00107">
    <property type="entry name" value="PROTEIN_KINASE_ATP"/>
    <property type="match status" value="1"/>
</dbReference>
<keyword evidence="19" id="KW-0675">Receptor</keyword>
<evidence type="ECO:0000256" key="1">
    <source>
        <dbReference type="ARBA" id="ARBA00004167"/>
    </source>
</evidence>
<dbReference type="GO" id="GO:0004674">
    <property type="term" value="F:protein serine/threonine kinase activity"/>
    <property type="evidence" value="ECO:0007669"/>
    <property type="project" value="UniProtKB-KW"/>
</dbReference>
<keyword evidence="4 16" id="KW-0812">Transmembrane</keyword>
<evidence type="ECO:0000256" key="14">
    <source>
        <dbReference type="ARBA" id="ARBA00056804"/>
    </source>
</evidence>
<dbReference type="InterPro" id="IPR008271">
    <property type="entry name" value="Ser/Thr_kinase_AS"/>
</dbReference>
<feature type="transmembrane region" description="Helical" evidence="16">
    <location>
        <begin position="331"/>
        <end position="355"/>
    </location>
</feature>
<comment type="function">
    <text evidence="14">Serine/threonine-protein kinase that may function as a signaling receptor of extracellular matrix component.</text>
</comment>
<evidence type="ECO:0000256" key="4">
    <source>
        <dbReference type="ARBA" id="ARBA00022692"/>
    </source>
</evidence>
<proteinExistence type="predicted"/>
<dbReference type="Proteomes" id="UP000288805">
    <property type="component" value="Unassembled WGS sequence"/>
</dbReference>
<feature type="chain" id="PRO_5018989975" evidence="17">
    <location>
        <begin position="32"/>
        <end position="878"/>
    </location>
</feature>
<keyword evidence="8 15" id="KW-0067">ATP-binding</keyword>
<dbReference type="InterPro" id="IPR000719">
    <property type="entry name" value="Prot_kinase_dom"/>
</dbReference>
<dbReference type="InterPro" id="IPR011009">
    <property type="entry name" value="Kinase-like_dom_sf"/>
</dbReference>
<sequence>MFIFTSLQFSMRKALQRTILALICTVTLVSAIKNDSCGTGKSAKRVHYPFGFSSDSPIKLNCSKEGEIEIQNFKVQNVTTDSIIINLPAQCQREIQKIEPLFGKNYALSSKNSLLFQNCSSSSSGCVIPTSVFNGQNKLNNCNGKSDNNISCFPLDSESEFMSFANVTGTGCKFLLLSMAVEWRNNSAVSLELGTAQLGWWLDHPCHCAPNAKHTNLTVPGGFGCRCSCKEGFDGDGFKDGDGCQEGKPLSPEVFFSVFSNGLIAVDKGNCGRLELKFHYFNQSPNATSLNSVLLFFANFSLCFFLNHLSSVTDCNASKYMSGTCGGTTRVAVLVGGVIVGASLMSTVALICYCIRRRSYLRRRMSAKRLICEAAGNSSVPLYPYKEVERATNGFSEKQRLGTGAYGTVFAGKLHNDEWVAIKKIRNRDNDSIEQVMNEIKLISSVNHPNLVRLLGCCIENGEQILVYEFMANGTLSQHLQKERGKGLPWTTRLNIATETANAIAHLHSAITPPIFHRDIKSSNILLDDNFNSKVADFGLSRLGMTESSHISTAPQGTPGYLDPQYHQNFHLSDKSDVYSFGVVLVEIISAMKVVDFSRPHSEVNLAALAIDRIGRGCVDEIIDPFLEPQRDAWTLCSIHKVAELAFRCLAFHRDMRPSMMEVADELEHVRLSGWAPMEENICVASSVASSCSSPFNGSEMSLGCMSVRKAGIGSRRLFVPHRPTDCLASMEEIKDSSPVSVHDPWLSEQSSPSTNSLLALTPCQSHREDISKQRKVQNKLCMYKVEYEQVGCYAPFLRSCCSRLNQPSQVDPVTAQPAPLLSMNSKFQTKESLQQTAVICKVEVKSIVKANAYCKNIRGKSVVGSRLEQELSDSHPN</sequence>
<dbReference type="PANTHER" id="PTHR46008:SF62">
    <property type="entry name" value="PROTEIN KINASE DOMAIN-CONTAINING PROTEIN"/>
    <property type="match status" value="1"/>
</dbReference>
<evidence type="ECO:0000313" key="20">
    <source>
        <dbReference type="Proteomes" id="UP000288805"/>
    </source>
</evidence>
<dbReference type="Pfam" id="PF00069">
    <property type="entry name" value="Pkinase"/>
    <property type="match status" value="1"/>
</dbReference>
<dbReference type="SMART" id="SM00220">
    <property type="entry name" value="S_TKc"/>
    <property type="match status" value="1"/>
</dbReference>
<feature type="binding site" evidence="15">
    <location>
        <position position="424"/>
    </location>
    <ligand>
        <name>ATP</name>
        <dbReference type="ChEBI" id="CHEBI:30616"/>
    </ligand>
</feature>
<keyword evidence="9 16" id="KW-1133">Transmembrane helix</keyword>
<comment type="catalytic activity">
    <reaction evidence="13">
        <text>L-threonyl-[protein] + ATP = O-phospho-L-threonyl-[protein] + ADP + H(+)</text>
        <dbReference type="Rhea" id="RHEA:46608"/>
        <dbReference type="Rhea" id="RHEA-COMP:11060"/>
        <dbReference type="Rhea" id="RHEA-COMP:11605"/>
        <dbReference type="ChEBI" id="CHEBI:15378"/>
        <dbReference type="ChEBI" id="CHEBI:30013"/>
        <dbReference type="ChEBI" id="CHEBI:30616"/>
        <dbReference type="ChEBI" id="CHEBI:61977"/>
        <dbReference type="ChEBI" id="CHEBI:456216"/>
    </reaction>
</comment>
<reference evidence="19 20" key="1">
    <citation type="journal article" date="2018" name="PLoS Genet.">
        <title>Population sequencing reveals clonal diversity and ancestral inbreeding in the grapevine cultivar Chardonnay.</title>
        <authorList>
            <person name="Roach M.J."/>
            <person name="Johnson D.L."/>
            <person name="Bohlmann J."/>
            <person name="van Vuuren H.J."/>
            <person name="Jones S.J."/>
            <person name="Pretorius I.S."/>
            <person name="Schmidt S.A."/>
            <person name="Borneman A.R."/>
        </authorList>
    </citation>
    <scope>NUCLEOTIDE SEQUENCE [LARGE SCALE GENOMIC DNA]</scope>
    <source>
        <strain evidence="20">cv. Chardonnay</strain>
        <tissue evidence="19">Leaf</tissue>
    </source>
</reference>
<keyword evidence="10 16" id="KW-0472">Membrane</keyword>
<feature type="domain" description="Protein kinase" evidence="18">
    <location>
        <begin position="395"/>
        <end position="672"/>
    </location>
</feature>
<evidence type="ECO:0000256" key="12">
    <source>
        <dbReference type="ARBA" id="ARBA00047558"/>
    </source>
</evidence>
<dbReference type="GO" id="GO:0005524">
    <property type="term" value="F:ATP binding"/>
    <property type="evidence" value="ECO:0007669"/>
    <property type="project" value="UniProtKB-UniRule"/>
</dbReference>
<evidence type="ECO:0000256" key="9">
    <source>
        <dbReference type="ARBA" id="ARBA00022989"/>
    </source>
</evidence>
<evidence type="ECO:0000256" key="6">
    <source>
        <dbReference type="ARBA" id="ARBA00022741"/>
    </source>
</evidence>
<keyword evidence="6 15" id="KW-0547">Nucleotide-binding</keyword>
<evidence type="ECO:0000256" key="8">
    <source>
        <dbReference type="ARBA" id="ARBA00022840"/>
    </source>
</evidence>
<evidence type="ECO:0000259" key="18">
    <source>
        <dbReference type="PROSITE" id="PS50011"/>
    </source>
</evidence>
<organism evidence="19 20">
    <name type="scientific">Vitis vinifera</name>
    <name type="common">Grape</name>
    <dbReference type="NCBI Taxonomy" id="29760"/>
    <lineage>
        <taxon>Eukaryota</taxon>
        <taxon>Viridiplantae</taxon>
        <taxon>Streptophyta</taxon>
        <taxon>Embryophyta</taxon>
        <taxon>Tracheophyta</taxon>
        <taxon>Spermatophyta</taxon>
        <taxon>Magnoliopsida</taxon>
        <taxon>eudicotyledons</taxon>
        <taxon>Gunneridae</taxon>
        <taxon>Pentapetalae</taxon>
        <taxon>rosids</taxon>
        <taxon>Vitales</taxon>
        <taxon>Vitaceae</taxon>
        <taxon>Viteae</taxon>
        <taxon>Vitis</taxon>
    </lineage>
</organism>
<evidence type="ECO:0000256" key="17">
    <source>
        <dbReference type="SAM" id="SignalP"/>
    </source>
</evidence>
<dbReference type="AlphaFoldDB" id="A0A438KPJ9"/>
<keyword evidence="11" id="KW-0325">Glycoprotein</keyword>
<protein>
    <submittedName>
        <fullName evidence="19">Wall-associated receptor kinase-like 14</fullName>
    </submittedName>
</protein>
<dbReference type="InterPro" id="IPR017441">
    <property type="entry name" value="Protein_kinase_ATP_BS"/>
</dbReference>
<gene>
    <name evidence="19" type="primary">WAKL14_2</name>
    <name evidence="19" type="ORF">CK203_000228</name>
</gene>
<comment type="caution">
    <text evidence="19">The sequence shown here is derived from an EMBL/GenBank/DDBJ whole genome shotgun (WGS) entry which is preliminary data.</text>
</comment>
<keyword evidence="7 19" id="KW-0418">Kinase</keyword>
<evidence type="ECO:0000256" key="5">
    <source>
        <dbReference type="ARBA" id="ARBA00022729"/>
    </source>
</evidence>
<dbReference type="Gene3D" id="3.30.200.20">
    <property type="entry name" value="Phosphorylase Kinase, domain 1"/>
    <property type="match status" value="1"/>
</dbReference>
<evidence type="ECO:0000256" key="7">
    <source>
        <dbReference type="ARBA" id="ARBA00022777"/>
    </source>
</evidence>
<keyword evidence="5 17" id="KW-0732">Signal</keyword>
<evidence type="ECO:0000256" key="13">
    <source>
        <dbReference type="ARBA" id="ARBA00047951"/>
    </source>
</evidence>
<accession>A0A438KPJ9</accession>
<dbReference type="Gene3D" id="1.10.510.10">
    <property type="entry name" value="Transferase(Phosphotransferase) domain 1"/>
    <property type="match status" value="1"/>
</dbReference>
<evidence type="ECO:0000256" key="2">
    <source>
        <dbReference type="ARBA" id="ARBA00022527"/>
    </source>
</evidence>
<keyword evidence="3" id="KW-0808">Transferase</keyword>
<evidence type="ECO:0000313" key="19">
    <source>
        <dbReference type="EMBL" id="RVX23124.1"/>
    </source>
</evidence>
<comment type="catalytic activity">
    <reaction evidence="12">
        <text>L-seryl-[protein] + ATP = O-phospho-L-seryl-[protein] + ADP + H(+)</text>
        <dbReference type="Rhea" id="RHEA:17989"/>
        <dbReference type="Rhea" id="RHEA-COMP:9863"/>
        <dbReference type="Rhea" id="RHEA-COMP:11604"/>
        <dbReference type="ChEBI" id="CHEBI:15378"/>
        <dbReference type="ChEBI" id="CHEBI:29999"/>
        <dbReference type="ChEBI" id="CHEBI:30616"/>
        <dbReference type="ChEBI" id="CHEBI:83421"/>
        <dbReference type="ChEBI" id="CHEBI:456216"/>
    </reaction>
</comment>
<comment type="subcellular location">
    <subcellularLocation>
        <location evidence="1">Membrane</location>
        <topology evidence="1">Single-pass membrane protein</topology>
    </subcellularLocation>
</comment>